<dbReference type="Proteomes" id="UP001597094">
    <property type="component" value="Unassembled WGS sequence"/>
</dbReference>
<reference evidence="3" key="1">
    <citation type="journal article" date="2019" name="Int. J. Syst. Evol. Microbiol.">
        <title>The Global Catalogue of Microorganisms (GCM) 10K type strain sequencing project: providing services to taxonomists for standard genome sequencing and annotation.</title>
        <authorList>
            <consortium name="The Broad Institute Genomics Platform"/>
            <consortium name="The Broad Institute Genome Sequencing Center for Infectious Disease"/>
            <person name="Wu L."/>
            <person name="Ma J."/>
        </authorList>
    </citation>
    <scope>NUCLEOTIDE SEQUENCE [LARGE SCALE GENOMIC DNA]</scope>
    <source>
        <strain evidence="3">JCM 31319</strain>
    </source>
</reference>
<dbReference type="EMBL" id="JBHTLD010000010">
    <property type="protein sequence ID" value="MFD1185026.1"/>
    <property type="molecule type" value="Genomic_DNA"/>
</dbReference>
<evidence type="ECO:0000256" key="1">
    <source>
        <dbReference type="SAM" id="SignalP"/>
    </source>
</evidence>
<evidence type="ECO:0008006" key="4">
    <source>
        <dbReference type="Google" id="ProtNLM"/>
    </source>
</evidence>
<dbReference type="PROSITE" id="PS51257">
    <property type="entry name" value="PROKAR_LIPOPROTEIN"/>
    <property type="match status" value="1"/>
</dbReference>
<gene>
    <name evidence="2" type="ORF">ACFQ2O_02325</name>
</gene>
<keyword evidence="3" id="KW-1185">Reference proteome</keyword>
<sequence>MKQLLILSLVFSLLGCSGASQRSINYDAFGEYWYQGKAELNSYELEQYRYGEKRVGEAVLIFVTEDFWRDKQVKLDEPQANESDAQKVLKLNMTKKFITGIYPYSMMLSVFTPVYDSIPAVKVTASVQEWCGQTYTQLKRNNGKYKAQLFSYFERESDQQLTLDAIPEDNLWTLLRLHPRQVPTGEVKLIPALLDQRLTHEQLEAEEATITIAPATESMAGFAATELQLLTVKYKAYPRTLHIFYTSAFPYQIAGWEEIRRLEGGKEEVSRATRKATMMIDYWTKNKNKFEPLRRKLKLDN</sequence>
<organism evidence="2 3">
    <name type="scientific">Pontibacter rugosus</name>
    <dbReference type="NCBI Taxonomy" id="1745966"/>
    <lineage>
        <taxon>Bacteria</taxon>
        <taxon>Pseudomonadati</taxon>
        <taxon>Bacteroidota</taxon>
        <taxon>Cytophagia</taxon>
        <taxon>Cytophagales</taxon>
        <taxon>Hymenobacteraceae</taxon>
        <taxon>Pontibacter</taxon>
    </lineage>
</organism>
<evidence type="ECO:0000313" key="3">
    <source>
        <dbReference type="Proteomes" id="UP001597094"/>
    </source>
</evidence>
<name>A0ABW3SLD5_9BACT</name>
<comment type="caution">
    <text evidence="2">The sequence shown here is derived from an EMBL/GenBank/DDBJ whole genome shotgun (WGS) entry which is preliminary data.</text>
</comment>
<accession>A0ABW3SLD5</accession>
<proteinExistence type="predicted"/>
<dbReference type="RefSeq" id="WP_377522594.1">
    <property type="nucleotide sequence ID" value="NZ_JBHTLD010000010.1"/>
</dbReference>
<feature type="chain" id="PRO_5046165225" description="Septum formation inhibitor Maf" evidence="1">
    <location>
        <begin position="23"/>
        <end position="301"/>
    </location>
</feature>
<protein>
    <recommendedName>
        <fullName evidence="4">Septum formation inhibitor Maf</fullName>
    </recommendedName>
</protein>
<feature type="signal peptide" evidence="1">
    <location>
        <begin position="1"/>
        <end position="22"/>
    </location>
</feature>
<evidence type="ECO:0000313" key="2">
    <source>
        <dbReference type="EMBL" id="MFD1185026.1"/>
    </source>
</evidence>
<keyword evidence="1" id="KW-0732">Signal</keyword>